<dbReference type="EMBL" id="KK583198">
    <property type="protein sequence ID" value="KDO31188.1"/>
    <property type="molecule type" value="Genomic_DNA"/>
</dbReference>
<name>A0A067CL25_SAPPC</name>
<dbReference type="CDD" id="cd10027">
    <property type="entry name" value="UDG-F1-like"/>
    <property type="match status" value="1"/>
</dbReference>
<dbReference type="Gene3D" id="3.40.470.10">
    <property type="entry name" value="Uracil-DNA glycosylase-like domain"/>
    <property type="match status" value="1"/>
</dbReference>
<dbReference type="STRING" id="695850.A0A067CL25"/>
<dbReference type="VEuPathDB" id="FungiDB:SPRG_03805"/>
<dbReference type="PANTHER" id="PTHR11264">
    <property type="entry name" value="URACIL-DNA GLYCOSYLASE"/>
    <property type="match status" value="1"/>
</dbReference>
<dbReference type="OrthoDB" id="10031947at2759"/>
<dbReference type="AlphaFoldDB" id="A0A067CL25"/>
<protein>
    <submittedName>
        <fullName evidence="1">Uncharacterized protein</fullName>
    </submittedName>
</protein>
<keyword evidence="2" id="KW-1185">Reference proteome</keyword>
<evidence type="ECO:0000313" key="2">
    <source>
        <dbReference type="Proteomes" id="UP000030745"/>
    </source>
</evidence>
<dbReference type="GO" id="GO:0005634">
    <property type="term" value="C:nucleus"/>
    <property type="evidence" value="ECO:0007669"/>
    <property type="project" value="TreeGrafter"/>
</dbReference>
<dbReference type="GeneID" id="24126285"/>
<dbReference type="Proteomes" id="UP000030745">
    <property type="component" value="Unassembled WGS sequence"/>
</dbReference>
<dbReference type="GO" id="GO:0004844">
    <property type="term" value="F:uracil DNA N-glycosylase activity"/>
    <property type="evidence" value="ECO:0007669"/>
    <property type="project" value="InterPro"/>
</dbReference>
<dbReference type="GO" id="GO:0005739">
    <property type="term" value="C:mitochondrion"/>
    <property type="evidence" value="ECO:0007669"/>
    <property type="project" value="TreeGrafter"/>
</dbReference>
<dbReference type="PANTHER" id="PTHR11264:SF0">
    <property type="entry name" value="URACIL-DNA GLYCOSYLASE"/>
    <property type="match status" value="1"/>
</dbReference>
<gene>
    <name evidence="1" type="ORF">SPRG_03805</name>
</gene>
<organism evidence="1 2">
    <name type="scientific">Saprolegnia parasitica (strain CBS 223.65)</name>
    <dbReference type="NCBI Taxonomy" id="695850"/>
    <lineage>
        <taxon>Eukaryota</taxon>
        <taxon>Sar</taxon>
        <taxon>Stramenopiles</taxon>
        <taxon>Oomycota</taxon>
        <taxon>Saprolegniomycetes</taxon>
        <taxon>Saprolegniales</taxon>
        <taxon>Saprolegniaceae</taxon>
        <taxon>Saprolegnia</taxon>
    </lineage>
</organism>
<dbReference type="SUPFAM" id="SSF52141">
    <property type="entry name" value="Uracil-DNA glycosylase-like"/>
    <property type="match status" value="1"/>
</dbReference>
<evidence type="ECO:0000313" key="1">
    <source>
        <dbReference type="EMBL" id="KDO31188.1"/>
    </source>
</evidence>
<dbReference type="OMA" id="PNWICIT"/>
<dbReference type="RefSeq" id="XP_012197793.1">
    <property type="nucleotide sequence ID" value="XM_012342403.1"/>
</dbReference>
<dbReference type="KEGG" id="spar:SPRG_03805"/>
<sequence>MAGIERRAAAAATALLHGADLDEVQALLTSAPFLLAHMVRRWATHEPKAVSSARLLLTLASPAQFRVVVTALAPKQQLELLAPPLLPIDLRLRVLSTALEDAAPLAWVQDACFLLEREPSDSFGLARRDNVLRLTDQLRAYGPQSEQVGATLERLVAIGCPPTNAPATPLSLPALRLPMDVIYAMTAPTTGLCPVHVRRLRTLAASGPTALSAVVVLAWDMDTFCKDHLEAPVLGHGAKLVQRTASHLQLCLSSLLDAFLEAAALERSGARRFLAGRRRWAHALLCQLLRATDASWSTRQSPAAHLADAMAHLARVYAAWSISDALHAVYDLVLGAETTTPSDAFWVAALGVGAELVHHQNEASYLPVQNYLVTRAASLVVSRGRHIDLENSHRLVLDDAALAISTTKEALPPRVWSRVLHACLLRGEEETDWIRCVAIDDSVLSDACVDAPHVALALATAVATQLSYPRGRALLCHLLDRNRAIGSVRGPSWPSRVLLADVLGDVTFDDAWTSHSNALVRFFLSFVHDGHDGKALWARCCADDNQFLDALFFSLVTSSLKTSDRRNWTRLWNQIVLWLRQTGSVVAEAWASHLVPPSTLLVAYGERYTNPNANGLPMSRLRLETLLRHALETDMPLDLRALTAFLLHTAVHCVDASHLDHFTHGVTSIRGWLLDEHWSNVLQTALTRISISELPNWICITASWPDLPWARVLERPHVSAALVTLLWQAPAHAATLQQWFSLPALRSLPITSCIIHAARQSMLLGSHASWNAFAATLARSVVVPTKAASTVGGSLSTPYVALDCASWVTLLAYCDDPRLAPIVHCTLMQQYLPSECKGDIDALGQAILTGVLRLSLAQKRLPSWLASPCHLVCTSSALHPCSWLLRSLKRIAMATAPMDPAQLSTAMMAAIDALFLPHVLKTAITTQPSATQWLLLEVRQALHAHAVFRSVGLGPLLVMCLVLAFVVHVPPTDVVSAFEARTHALLQRDTDIRTMLSDLSVDTLVASYCAMSSAKAFAFLARLRSTHVPVVSDEPLAKRPRKESAPPLLWSNLLQEDSWRCVLSTEFEKAYMRRLAAFLALEAERGHEVCPRVPNLLAAFNACPLESVRVVVLGAEPYASVDKATGLCFGLPPTASVSTSLQALYGELVRDLKLPHAPSASLQSLESWAKQGVLLLNAVLSGWELFLEAVLRLLNRLTSHSVFLLLGAALPKRNVLINGAKHLLLDCNDGVSGSHCFSKINAYLEKHGRGRIEWVPRS</sequence>
<proteinExistence type="predicted"/>
<dbReference type="GO" id="GO:0097510">
    <property type="term" value="P:base-excision repair, AP site formation via deaminated base removal"/>
    <property type="evidence" value="ECO:0007669"/>
    <property type="project" value="TreeGrafter"/>
</dbReference>
<dbReference type="InterPro" id="IPR002043">
    <property type="entry name" value="UDG_fam1"/>
</dbReference>
<dbReference type="InterPro" id="IPR036895">
    <property type="entry name" value="Uracil-DNA_glycosylase-like_sf"/>
</dbReference>
<reference evidence="1 2" key="1">
    <citation type="journal article" date="2013" name="PLoS Genet.">
        <title>Distinctive expansion of potential virulence genes in the genome of the oomycete fish pathogen Saprolegnia parasitica.</title>
        <authorList>
            <person name="Jiang R.H."/>
            <person name="de Bruijn I."/>
            <person name="Haas B.J."/>
            <person name="Belmonte R."/>
            <person name="Lobach L."/>
            <person name="Christie J."/>
            <person name="van den Ackerveken G."/>
            <person name="Bottin A."/>
            <person name="Bulone V."/>
            <person name="Diaz-Moreno S.M."/>
            <person name="Dumas B."/>
            <person name="Fan L."/>
            <person name="Gaulin E."/>
            <person name="Govers F."/>
            <person name="Grenville-Briggs L.J."/>
            <person name="Horner N.R."/>
            <person name="Levin J.Z."/>
            <person name="Mammella M."/>
            <person name="Meijer H.J."/>
            <person name="Morris P."/>
            <person name="Nusbaum C."/>
            <person name="Oome S."/>
            <person name="Phillips A.J."/>
            <person name="van Rooyen D."/>
            <person name="Rzeszutek E."/>
            <person name="Saraiva M."/>
            <person name="Secombes C.J."/>
            <person name="Seidl M.F."/>
            <person name="Snel B."/>
            <person name="Stassen J.H."/>
            <person name="Sykes S."/>
            <person name="Tripathy S."/>
            <person name="van den Berg H."/>
            <person name="Vega-Arreguin J.C."/>
            <person name="Wawra S."/>
            <person name="Young S.K."/>
            <person name="Zeng Q."/>
            <person name="Dieguez-Uribeondo J."/>
            <person name="Russ C."/>
            <person name="Tyler B.M."/>
            <person name="van West P."/>
        </authorList>
    </citation>
    <scope>NUCLEOTIDE SEQUENCE [LARGE SCALE GENOMIC DNA]</scope>
    <source>
        <strain evidence="1 2">CBS 223.65</strain>
    </source>
</reference>
<accession>A0A067CL25</accession>